<protein>
    <submittedName>
        <fullName evidence="1">Uncharacterized protein</fullName>
    </submittedName>
</protein>
<evidence type="ECO:0000313" key="1">
    <source>
        <dbReference type="EMBL" id="SUZ62139.1"/>
    </source>
</evidence>
<reference evidence="1" key="1">
    <citation type="submission" date="2018-05" db="EMBL/GenBank/DDBJ databases">
        <authorList>
            <person name="Lanie J.A."/>
            <person name="Ng W.-L."/>
            <person name="Kazmierczak K.M."/>
            <person name="Andrzejewski T.M."/>
            <person name="Davidsen T.M."/>
            <person name="Wayne K.J."/>
            <person name="Tettelin H."/>
            <person name="Glass J.I."/>
            <person name="Rusch D."/>
            <person name="Podicherti R."/>
            <person name="Tsui H.-C.T."/>
            <person name="Winkler M.E."/>
        </authorList>
    </citation>
    <scope>NUCLEOTIDE SEQUENCE</scope>
</reference>
<feature type="non-terminal residue" evidence="1">
    <location>
        <position position="26"/>
    </location>
</feature>
<name>A0A381P791_9ZZZZ</name>
<accession>A0A381P791</accession>
<dbReference type="EMBL" id="UINC01000849">
    <property type="protein sequence ID" value="SUZ62139.1"/>
    <property type="molecule type" value="Genomic_DNA"/>
</dbReference>
<sequence>TPYAMLASMLYRCLWIRFKVTRGASD</sequence>
<gene>
    <name evidence="1" type="ORF">METZ01_LOCUS14993</name>
</gene>
<feature type="non-terminal residue" evidence="1">
    <location>
        <position position="1"/>
    </location>
</feature>
<organism evidence="1">
    <name type="scientific">marine metagenome</name>
    <dbReference type="NCBI Taxonomy" id="408172"/>
    <lineage>
        <taxon>unclassified sequences</taxon>
        <taxon>metagenomes</taxon>
        <taxon>ecological metagenomes</taxon>
    </lineage>
</organism>
<proteinExistence type="predicted"/>
<dbReference type="AlphaFoldDB" id="A0A381P791"/>